<dbReference type="GO" id="GO:0005829">
    <property type="term" value="C:cytosol"/>
    <property type="evidence" value="ECO:0007669"/>
    <property type="project" value="GOC"/>
</dbReference>
<dbReference type="GO" id="GO:0005768">
    <property type="term" value="C:endosome"/>
    <property type="evidence" value="ECO:0007669"/>
    <property type="project" value="TreeGrafter"/>
</dbReference>
<gene>
    <name evidence="6" type="ORF">CBOVIS_LOCUS10351</name>
</gene>
<keyword evidence="7" id="KW-1185">Reference proteome</keyword>
<dbReference type="GO" id="GO:0005802">
    <property type="term" value="C:trans-Golgi network"/>
    <property type="evidence" value="ECO:0007669"/>
    <property type="project" value="TreeGrafter"/>
</dbReference>
<evidence type="ECO:0000313" key="6">
    <source>
        <dbReference type="EMBL" id="CAB3408590.1"/>
    </source>
</evidence>
<protein>
    <recommendedName>
        <fullName evidence="8">PQ-loop repeat-containing protein 1</fullName>
    </recommendedName>
</protein>
<feature type="transmembrane region" description="Helical" evidence="5">
    <location>
        <begin position="70"/>
        <end position="92"/>
    </location>
</feature>
<dbReference type="PANTHER" id="PTHR14856:SF9">
    <property type="entry name" value="PQ-LOOP REPEAT-CONTAINING PROTEIN 1"/>
    <property type="match status" value="1"/>
</dbReference>
<dbReference type="GO" id="GO:0042147">
    <property type="term" value="P:retrograde transport, endosome to Golgi"/>
    <property type="evidence" value="ECO:0007669"/>
    <property type="project" value="TreeGrafter"/>
</dbReference>
<dbReference type="GO" id="GO:0016020">
    <property type="term" value="C:membrane"/>
    <property type="evidence" value="ECO:0007669"/>
    <property type="project" value="UniProtKB-SubCell"/>
</dbReference>
<comment type="caution">
    <text evidence="6">The sequence shown here is derived from an EMBL/GenBank/DDBJ whole genome shotgun (WGS) entry which is preliminary data.</text>
</comment>
<evidence type="ECO:0000256" key="4">
    <source>
        <dbReference type="ARBA" id="ARBA00023136"/>
    </source>
</evidence>
<feature type="transmembrane region" description="Helical" evidence="5">
    <location>
        <begin position="132"/>
        <end position="151"/>
    </location>
</feature>
<sequence length="202" mass="23098">MELDEVNWDNQVWHKGPYFDGKGNEILRGKQKLTYHRSPFANFYYVVINGKWDHFKEGDFLNAFWAWHDLASFLIALAVFTAFWSLVTFLLINFQQSWYVEGLGMVSLLVEASLGLPQLLRNFQRKSTQGMSIPMVLAWLAGDLAKTGYFVATGSPVQFWVCAILQISIDIFILGQVFVYRNNTSADLPFTEPVSEVQPAIE</sequence>
<evidence type="ECO:0000256" key="3">
    <source>
        <dbReference type="ARBA" id="ARBA00022989"/>
    </source>
</evidence>
<proteinExistence type="predicted"/>
<evidence type="ECO:0000256" key="1">
    <source>
        <dbReference type="ARBA" id="ARBA00004141"/>
    </source>
</evidence>
<dbReference type="InterPro" id="IPR006603">
    <property type="entry name" value="PQ-loop_rpt"/>
</dbReference>
<organism evidence="6 7">
    <name type="scientific">Caenorhabditis bovis</name>
    <dbReference type="NCBI Taxonomy" id="2654633"/>
    <lineage>
        <taxon>Eukaryota</taxon>
        <taxon>Metazoa</taxon>
        <taxon>Ecdysozoa</taxon>
        <taxon>Nematoda</taxon>
        <taxon>Chromadorea</taxon>
        <taxon>Rhabditida</taxon>
        <taxon>Rhabditina</taxon>
        <taxon>Rhabditomorpha</taxon>
        <taxon>Rhabditoidea</taxon>
        <taxon>Rhabditidae</taxon>
        <taxon>Peloderinae</taxon>
        <taxon>Caenorhabditis</taxon>
    </lineage>
</organism>
<name>A0A8S1F987_9PELO</name>
<dbReference type="AlphaFoldDB" id="A0A8S1F987"/>
<evidence type="ECO:0008006" key="8">
    <source>
        <dbReference type="Google" id="ProtNLM"/>
    </source>
</evidence>
<evidence type="ECO:0000256" key="2">
    <source>
        <dbReference type="ARBA" id="ARBA00022692"/>
    </source>
</evidence>
<dbReference type="GO" id="GO:0045332">
    <property type="term" value="P:phospholipid translocation"/>
    <property type="evidence" value="ECO:0007669"/>
    <property type="project" value="TreeGrafter"/>
</dbReference>
<dbReference type="PANTHER" id="PTHR14856">
    <property type="entry name" value="PQ-LOOP REPEAT-CONTAINING PROTEIN 1-LIKE PROTEIN"/>
    <property type="match status" value="1"/>
</dbReference>
<dbReference type="InterPro" id="IPR052241">
    <property type="entry name" value="SLC66/Scramblase_ANY1"/>
</dbReference>
<feature type="transmembrane region" description="Helical" evidence="5">
    <location>
        <begin position="157"/>
        <end position="180"/>
    </location>
</feature>
<reference evidence="6 7" key="1">
    <citation type="submission" date="2020-04" db="EMBL/GenBank/DDBJ databases">
        <authorList>
            <person name="Laetsch R D."/>
            <person name="Stevens L."/>
            <person name="Kumar S."/>
            <person name="Blaxter L. M."/>
        </authorList>
    </citation>
    <scope>NUCLEOTIDE SEQUENCE [LARGE SCALE GENOMIC DNA]</scope>
</reference>
<dbReference type="FunFam" id="1.20.1280.290:FF:000005">
    <property type="entry name" value="PQ-loop repeat-containing protein 1"/>
    <property type="match status" value="1"/>
</dbReference>
<evidence type="ECO:0000256" key="5">
    <source>
        <dbReference type="SAM" id="Phobius"/>
    </source>
</evidence>
<dbReference type="Proteomes" id="UP000494206">
    <property type="component" value="Unassembled WGS sequence"/>
</dbReference>
<keyword evidence="2 5" id="KW-0812">Transmembrane</keyword>
<keyword evidence="4 5" id="KW-0472">Membrane</keyword>
<keyword evidence="3 5" id="KW-1133">Transmembrane helix</keyword>
<dbReference type="Gene3D" id="1.20.1280.290">
    <property type="match status" value="1"/>
</dbReference>
<accession>A0A8S1F987</accession>
<dbReference type="SMART" id="SM00679">
    <property type="entry name" value="CTNS"/>
    <property type="match status" value="1"/>
</dbReference>
<comment type="subcellular location">
    <subcellularLocation>
        <location evidence="1">Membrane</location>
        <topology evidence="1">Multi-pass membrane protein</topology>
    </subcellularLocation>
</comment>
<dbReference type="Pfam" id="PF04193">
    <property type="entry name" value="PQ-loop"/>
    <property type="match status" value="1"/>
</dbReference>
<dbReference type="OrthoDB" id="292213at2759"/>
<evidence type="ECO:0000313" key="7">
    <source>
        <dbReference type="Proteomes" id="UP000494206"/>
    </source>
</evidence>
<dbReference type="EMBL" id="CADEPM010000007">
    <property type="protein sequence ID" value="CAB3408590.1"/>
    <property type="molecule type" value="Genomic_DNA"/>
</dbReference>